<accession>A0A1M5VC57</accession>
<dbReference type="PANTHER" id="PTHR43792:SF1">
    <property type="entry name" value="N-ACETYLTRANSFERASE DOMAIN-CONTAINING PROTEIN"/>
    <property type="match status" value="1"/>
</dbReference>
<dbReference type="AlphaFoldDB" id="A0A1M5VC57"/>
<dbReference type="Proteomes" id="UP000184526">
    <property type="component" value="Unassembled WGS sequence"/>
</dbReference>
<name>A0A1M5VC57_9CLOT</name>
<organism evidence="2 3">
    <name type="scientific">Clostridium collagenovorans DSM 3089</name>
    <dbReference type="NCBI Taxonomy" id="1121306"/>
    <lineage>
        <taxon>Bacteria</taxon>
        <taxon>Bacillati</taxon>
        <taxon>Bacillota</taxon>
        <taxon>Clostridia</taxon>
        <taxon>Eubacteriales</taxon>
        <taxon>Clostridiaceae</taxon>
        <taxon>Clostridium</taxon>
    </lineage>
</organism>
<reference evidence="2 3" key="1">
    <citation type="submission" date="2016-11" db="EMBL/GenBank/DDBJ databases">
        <authorList>
            <person name="Jaros S."/>
            <person name="Januszkiewicz K."/>
            <person name="Wedrychowicz H."/>
        </authorList>
    </citation>
    <scope>NUCLEOTIDE SEQUENCE [LARGE SCALE GENOMIC DNA]</scope>
    <source>
        <strain evidence="2 3">DSM 3089</strain>
    </source>
</reference>
<dbReference type="PROSITE" id="PS51186">
    <property type="entry name" value="GNAT"/>
    <property type="match status" value="1"/>
</dbReference>
<proteinExistence type="predicted"/>
<dbReference type="PANTHER" id="PTHR43792">
    <property type="entry name" value="GNAT FAMILY, PUTATIVE (AFU_ORTHOLOGUE AFUA_3G00765)-RELATED-RELATED"/>
    <property type="match status" value="1"/>
</dbReference>
<dbReference type="Pfam" id="PF13302">
    <property type="entry name" value="Acetyltransf_3"/>
    <property type="match status" value="1"/>
</dbReference>
<dbReference type="InterPro" id="IPR016181">
    <property type="entry name" value="Acyl_CoA_acyltransferase"/>
</dbReference>
<sequence>MISSKRLKFKYIGKEDFDSLCEILKDPEVMYAWEHDFTEEDVNAWIEKRCALYELFGYDYFLATDKLTGKVVGQIGILDEIVNGEHITGIGYILKKEFWYKGLATEGAEAMIEYAFNVLKKDKIIATIRPENISSCKVAERIGMKIESNFIKVYQGKNMRHLVYAITKEEYINSKMIDNKN</sequence>
<protein>
    <submittedName>
        <fullName evidence="2">Protein N-acetyltransferase, RimJ/RimL family</fullName>
    </submittedName>
</protein>
<evidence type="ECO:0000259" key="1">
    <source>
        <dbReference type="PROSITE" id="PS51186"/>
    </source>
</evidence>
<keyword evidence="3" id="KW-1185">Reference proteome</keyword>
<dbReference type="GO" id="GO:0016747">
    <property type="term" value="F:acyltransferase activity, transferring groups other than amino-acyl groups"/>
    <property type="evidence" value="ECO:0007669"/>
    <property type="project" value="InterPro"/>
</dbReference>
<evidence type="ECO:0000313" key="2">
    <source>
        <dbReference type="EMBL" id="SHH72786.1"/>
    </source>
</evidence>
<dbReference type="OrthoDB" id="9798081at2"/>
<dbReference type="InterPro" id="IPR051531">
    <property type="entry name" value="N-acetyltransferase"/>
</dbReference>
<keyword evidence="2" id="KW-0808">Transferase</keyword>
<dbReference type="STRING" id="1121306.SAMN02745196_01220"/>
<dbReference type="Gene3D" id="3.40.630.30">
    <property type="match status" value="1"/>
</dbReference>
<dbReference type="InterPro" id="IPR000182">
    <property type="entry name" value="GNAT_dom"/>
</dbReference>
<gene>
    <name evidence="2" type="ORF">SAMN02745196_01220</name>
</gene>
<dbReference type="EMBL" id="FQXP01000004">
    <property type="protein sequence ID" value="SHH72786.1"/>
    <property type="molecule type" value="Genomic_DNA"/>
</dbReference>
<dbReference type="RefSeq" id="WP_072831081.1">
    <property type="nucleotide sequence ID" value="NZ_FQXP01000004.1"/>
</dbReference>
<dbReference type="SUPFAM" id="SSF55729">
    <property type="entry name" value="Acyl-CoA N-acyltransferases (Nat)"/>
    <property type="match status" value="1"/>
</dbReference>
<evidence type="ECO:0000313" key="3">
    <source>
        <dbReference type="Proteomes" id="UP000184526"/>
    </source>
</evidence>
<feature type="domain" description="N-acetyltransferase" evidence="1">
    <location>
        <begin position="7"/>
        <end position="169"/>
    </location>
</feature>